<feature type="region of interest" description="Disordered" evidence="1">
    <location>
        <begin position="56"/>
        <end position="82"/>
    </location>
</feature>
<evidence type="ECO:0000256" key="1">
    <source>
        <dbReference type="SAM" id="MobiDB-lite"/>
    </source>
</evidence>
<dbReference type="KEGG" id="umr:103662638"/>
<evidence type="ECO:0000313" key="3">
    <source>
        <dbReference type="RefSeq" id="XP_008688513.1"/>
    </source>
</evidence>
<dbReference type="GeneID" id="103662638"/>
<dbReference type="AlphaFoldDB" id="A0A384C108"/>
<feature type="compositionally biased region" description="Basic and acidic residues" evidence="1">
    <location>
        <begin position="72"/>
        <end position="82"/>
    </location>
</feature>
<gene>
    <name evidence="3" type="primary">LOC103662638</name>
</gene>
<proteinExistence type="predicted"/>
<reference evidence="3" key="1">
    <citation type="submission" date="2025-08" db="UniProtKB">
        <authorList>
            <consortium name="RefSeq"/>
        </authorList>
    </citation>
    <scope>IDENTIFICATION</scope>
    <source>
        <tissue evidence="3">Whole blood</tissue>
    </source>
</reference>
<dbReference type="RefSeq" id="XP_008688513.1">
    <property type="nucleotide sequence ID" value="XM_008690291.1"/>
</dbReference>
<dbReference type="Proteomes" id="UP000261680">
    <property type="component" value="Unplaced"/>
</dbReference>
<accession>A0A384C108</accession>
<organism evidence="2 3">
    <name type="scientific">Ursus maritimus</name>
    <name type="common">Polar bear</name>
    <name type="synonym">Thalarctos maritimus</name>
    <dbReference type="NCBI Taxonomy" id="29073"/>
    <lineage>
        <taxon>Eukaryota</taxon>
        <taxon>Metazoa</taxon>
        <taxon>Chordata</taxon>
        <taxon>Craniata</taxon>
        <taxon>Vertebrata</taxon>
        <taxon>Euteleostomi</taxon>
        <taxon>Mammalia</taxon>
        <taxon>Eutheria</taxon>
        <taxon>Laurasiatheria</taxon>
        <taxon>Carnivora</taxon>
        <taxon>Caniformia</taxon>
        <taxon>Ursidae</taxon>
        <taxon>Ursus</taxon>
    </lineage>
</organism>
<feature type="compositionally biased region" description="Gly residues" evidence="1">
    <location>
        <begin position="59"/>
        <end position="70"/>
    </location>
</feature>
<evidence type="ECO:0000313" key="2">
    <source>
        <dbReference type="Proteomes" id="UP000261680"/>
    </source>
</evidence>
<name>A0A384C108_URSMA</name>
<protein>
    <submittedName>
        <fullName evidence="3">Uncharacterized protein LOC103662638 isoform X1</fullName>
    </submittedName>
</protein>
<keyword evidence="2" id="KW-1185">Reference proteome</keyword>
<sequence length="295" mass="30963">MSLIPSAAWEAWAGGAEGQGGAASEAPGLGIPWSTSWGEDPLLGFGTLELSVSMSRGRGASGRGACGDGEGSAERAVQEPVWEKHSQGLPAFSCEQVRVTSSLCLQQRLIDSSRVKPSPRDARVLRPLLCPVSDPSPDMSPQSQRVPNLGMKEATESPDAPLWPNPTSACAWESSWCTSQGPERVTKHGGRNHKGRDYLGPSHKARDGPLGAAGVFLSEHLRSAPAGPSSAPAPAAGPLVPPACSRHRPWAACFQLRRGQGRQRPETLPRSASPDLGAELSGSEAEEFLPALESS</sequence>
<feature type="region of interest" description="Disordered" evidence="1">
    <location>
        <begin position="257"/>
        <end position="295"/>
    </location>
</feature>